<evidence type="ECO:0000313" key="1">
    <source>
        <dbReference type="EMBL" id="VAW96483.1"/>
    </source>
</evidence>
<evidence type="ECO:0008006" key="2">
    <source>
        <dbReference type="Google" id="ProtNLM"/>
    </source>
</evidence>
<dbReference type="Gene3D" id="3.40.1000.10">
    <property type="entry name" value="Mog1/PsbP, alpha/beta/alpha sandwich"/>
    <property type="match status" value="1"/>
</dbReference>
<sequence>MKKVQVDFWQVTVPESWNIESEDEMTSMYDPDGMGTLVISSVVEDEAIGDEYIEDLVIEHLDAGAELHHEVFGPFTGVGCCFEADGDYWCEWYLCHENMLLFVTYNCDLESEGEEDDLIESILDSLTLMKNSKLH</sequence>
<name>A0A3B1A8Y1_9ZZZZ</name>
<dbReference type="AlphaFoldDB" id="A0A3B1A8Y1"/>
<organism evidence="1">
    <name type="scientific">hydrothermal vent metagenome</name>
    <dbReference type="NCBI Taxonomy" id="652676"/>
    <lineage>
        <taxon>unclassified sequences</taxon>
        <taxon>metagenomes</taxon>
        <taxon>ecological metagenomes</taxon>
    </lineage>
</organism>
<accession>A0A3B1A8Y1</accession>
<dbReference type="EMBL" id="UOFR01000038">
    <property type="protein sequence ID" value="VAW96483.1"/>
    <property type="molecule type" value="Genomic_DNA"/>
</dbReference>
<protein>
    <recommendedName>
        <fullName evidence="2">DUF3805 domain-containing protein</fullName>
    </recommendedName>
</protein>
<gene>
    <name evidence="1" type="ORF">MNBD_GAMMA21-1030</name>
</gene>
<proteinExistence type="predicted"/>
<reference evidence="1" key="1">
    <citation type="submission" date="2018-06" db="EMBL/GenBank/DDBJ databases">
        <authorList>
            <person name="Zhirakovskaya E."/>
        </authorList>
    </citation>
    <scope>NUCLEOTIDE SEQUENCE</scope>
</reference>